<dbReference type="PANTHER" id="PTHR32060">
    <property type="entry name" value="TAIL-SPECIFIC PROTEASE"/>
    <property type="match status" value="1"/>
</dbReference>
<evidence type="ECO:0000259" key="1">
    <source>
        <dbReference type="SMART" id="SM00245"/>
    </source>
</evidence>
<feature type="domain" description="Tail specific protease" evidence="1">
    <location>
        <begin position="210"/>
        <end position="415"/>
    </location>
</feature>
<dbReference type="Pfam" id="PF03572">
    <property type="entry name" value="Peptidase_S41"/>
    <property type="match status" value="1"/>
</dbReference>
<dbReference type="PANTHER" id="PTHR32060:SF22">
    <property type="entry name" value="CARBOXYL-TERMINAL-PROCESSING PEPTIDASE 3, CHLOROPLASTIC"/>
    <property type="match status" value="1"/>
</dbReference>
<name>A0ABR7MDD9_9BACT</name>
<reference evidence="2 3" key="1">
    <citation type="submission" date="2016-07" db="EMBL/GenBank/DDBJ databases">
        <title>Genome analysis of Flavihumibacter stibioxidans YS-17.</title>
        <authorList>
            <person name="Shi K."/>
            <person name="Han Y."/>
            <person name="Wang G."/>
        </authorList>
    </citation>
    <scope>NUCLEOTIDE SEQUENCE [LARGE SCALE GENOMIC DNA]</scope>
    <source>
        <strain evidence="2 3">YS-17</strain>
    </source>
</reference>
<keyword evidence="3" id="KW-1185">Reference proteome</keyword>
<dbReference type="CDD" id="cd07563">
    <property type="entry name" value="Peptidase_S41_IRBP"/>
    <property type="match status" value="1"/>
</dbReference>
<accession>A0ABR7MDD9</accession>
<dbReference type="EMBL" id="MBUA01000029">
    <property type="protein sequence ID" value="MBC6492790.1"/>
    <property type="molecule type" value="Genomic_DNA"/>
</dbReference>
<comment type="caution">
    <text evidence="2">The sequence shown here is derived from an EMBL/GenBank/DDBJ whole genome shotgun (WGS) entry which is preliminary data.</text>
</comment>
<protein>
    <recommendedName>
        <fullName evidence="1">Tail specific protease domain-containing protein</fullName>
    </recommendedName>
</protein>
<evidence type="ECO:0000313" key="2">
    <source>
        <dbReference type="EMBL" id="MBC6492790.1"/>
    </source>
</evidence>
<dbReference type="Gene3D" id="3.90.226.10">
    <property type="entry name" value="2-enoyl-CoA Hydratase, Chain A, domain 1"/>
    <property type="match status" value="1"/>
</dbReference>
<sequence>MFSCYTGISQQIFDSTHYNQFNNVLYGTFRFDTSLRVKDLSMEEKLEGLSKVWYEAKFNFANFDLVPSLNWDSMYRSFIPKVLATREIREYYGVLKQFNQHLRDGHSRVMEPPAYFFEYNAVVPFRFAWIDNQVVLTEILENKAPYNTAKPGWILEKIDGIPVTEYIQKNISPVLHFSTAQDSIARIYTYELTKGKTGSAVQFEFRTEKNQSLTKSYHRQRWTMNNNPVSFKILDGNIGYLQIDNFASERTVQMFDSLFSQISQTKALIIDLRMNGGGSSNNGHEIIGCLVDKPFLTNISILRSYRPSNRAWNDNPIQLNLERSDWKPYKNKTYTRPVAVLTGPSTYSAAEDFTGAFKGTGRGKIYGEATGGSTGQPLGYNLPGGGIGFVCTKRDVMPNGEEFVGKGIRPDITVRRSIAGIRQGRDEVLEAAIKNLR</sequence>
<organism evidence="2 3">
    <name type="scientific">Flavihumibacter stibioxidans</name>
    <dbReference type="NCBI Taxonomy" id="1834163"/>
    <lineage>
        <taxon>Bacteria</taxon>
        <taxon>Pseudomonadati</taxon>
        <taxon>Bacteroidota</taxon>
        <taxon>Chitinophagia</taxon>
        <taxon>Chitinophagales</taxon>
        <taxon>Chitinophagaceae</taxon>
        <taxon>Flavihumibacter</taxon>
    </lineage>
</organism>
<dbReference type="SUPFAM" id="SSF52096">
    <property type="entry name" value="ClpP/crotonase"/>
    <property type="match status" value="1"/>
</dbReference>
<dbReference type="InterPro" id="IPR005151">
    <property type="entry name" value="Tail-specific_protease"/>
</dbReference>
<proteinExistence type="predicted"/>
<dbReference type="SMART" id="SM00245">
    <property type="entry name" value="TSPc"/>
    <property type="match status" value="1"/>
</dbReference>
<dbReference type="InterPro" id="IPR029045">
    <property type="entry name" value="ClpP/crotonase-like_dom_sf"/>
</dbReference>
<evidence type="ECO:0000313" key="3">
    <source>
        <dbReference type="Proteomes" id="UP000765802"/>
    </source>
</evidence>
<gene>
    <name evidence="2" type="ORF">BC349_17160</name>
</gene>
<dbReference type="Proteomes" id="UP000765802">
    <property type="component" value="Unassembled WGS sequence"/>
</dbReference>
<dbReference type="Gene3D" id="3.30.750.44">
    <property type="match status" value="1"/>
</dbReference>